<keyword evidence="1" id="KW-0472">Membrane</keyword>
<gene>
    <name evidence="2" type="ORF">ADUPG1_000222</name>
</gene>
<keyword evidence="1" id="KW-1133">Transmembrane helix</keyword>
<evidence type="ECO:0000313" key="2">
    <source>
        <dbReference type="EMBL" id="GKT27840.1"/>
    </source>
</evidence>
<accession>A0ABQ5K938</accession>
<keyword evidence="3" id="KW-1185">Reference proteome</keyword>
<dbReference type="EMBL" id="BQXS01000071">
    <property type="protein sequence ID" value="GKT27840.1"/>
    <property type="molecule type" value="Genomic_DNA"/>
</dbReference>
<comment type="caution">
    <text evidence="2">The sequence shown here is derived from an EMBL/GenBank/DDBJ whole genome shotgun (WGS) entry which is preliminary data.</text>
</comment>
<feature type="transmembrane region" description="Helical" evidence="1">
    <location>
        <begin position="216"/>
        <end position="241"/>
    </location>
</feature>
<feature type="non-terminal residue" evidence="2">
    <location>
        <position position="1"/>
    </location>
</feature>
<proteinExistence type="predicted"/>
<evidence type="ECO:0000313" key="3">
    <source>
        <dbReference type="Proteomes" id="UP001057375"/>
    </source>
</evidence>
<sequence>VVDERIKSWGKICENPVVTGFSSETFRDEEWTHNLSGGMDKRLLHDQEGGKGNSLWKQFDDSMMGLFTDPHFSHIETEKTIKTNFSTLISLASSPSSFLLIPCCGLLLPSFSDINSIIISHPPVYSQQYTLKHGVMSKLHSSHGTLRHNDSTSYGWDNTFPTTIIEGHSDSPIITTQELALPSSHLILFQAYYHLLPRLLTSLEVMYAHNLANSTYFMYFAGVAKLAALICFGISLIFMVVTANDCSDMMNFVSTLRLNGECYVFRKLLKIAKRQRKAKEKMKKEIGLG</sequence>
<reference evidence="2" key="1">
    <citation type="submission" date="2022-03" db="EMBL/GenBank/DDBJ databases">
        <title>Draft genome sequence of Aduncisulcus paluster, a free-living microaerophilic Fornicata.</title>
        <authorList>
            <person name="Yuyama I."/>
            <person name="Kume K."/>
            <person name="Tamura T."/>
            <person name="Inagaki Y."/>
            <person name="Hashimoto T."/>
        </authorList>
    </citation>
    <scope>NUCLEOTIDE SEQUENCE</scope>
    <source>
        <strain evidence="2">NY0171</strain>
    </source>
</reference>
<keyword evidence="1" id="KW-0812">Transmembrane</keyword>
<name>A0ABQ5K938_9EUKA</name>
<organism evidence="2 3">
    <name type="scientific">Aduncisulcus paluster</name>
    <dbReference type="NCBI Taxonomy" id="2918883"/>
    <lineage>
        <taxon>Eukaryota</taxon>
        <taxon>Metamonada</taxon>
        <taxon>Carpediemonas-like organisms</taxon>
        <taxon>Aduncisulcus</taxon>
    </lineage>
</organism>
<evidence type="ECO:0000256" key="1">
    <source>
        <dbReference type="SAM" id="Phobius"/>
    </source>
</evidence>
<dbReference type="Proteomes" id="UP001057375">
    <property type="component" value="Unassembled WGS sequence"/>
</dbReference>
<protein>
    <submittedName>
        <fullName evidence="2">Uncharacterized protein</fullName>
    </submittedName>
</protein>